<sequence length="162" mass="17863">MTGLNGPVKIRQLKNFSSKSNNFFFLDLLSIKQSLLATTNPPTNSSTFVRPKSTFIRQFLNFPQLPTPPPSVDPPAKGRYFSPDETVASLSPPPPPPYVGFGYEDEFYQVVPNIEAENMEDLVLKEQIFNLESFLELEQMAATAIEAVTTQVSGSSADDDGV</sequence>
<evidence type="ECO:0000256" key="1">
    <source>
        <dbReference type="SAM" id="MobiDB-lite"/>
    </source>
</evidence>
<accession>A0AAD9WZ04</accession>
<gene>
    <name evidence="2" type="ORF">Ddye_015955</name>
</gene>
<reference evidence="2" key="1">
    <citation type="journal article" date="2023" name="Plant J.">
        <title>Genome sequences and population genomics provide insights into the demographic history, inbreeding, and mutation load of two 'living fossil' tree species of Dipteronia.</title>
        <authorList>
            <person name="Feng Y."/>
            <person name="Comes H.P."/>
            <person name="Chen J."/>
            <person name="Zhu S."/>
            <person name="Lu R."/>
            <person name="Zhang X."/>
            <person name="Li P."/>
            <person name="Qiu J."/>
            <person name="Olsen K.M."/>
            <person name="Qiu Y."/>
        </authorList>
    </citation>
    <scope>NUCLEOTIDE SEQUENCE</scope>
    <source>
        <strain evidence="2">KIB01</strain>
    </source>
</reference>
<dbReference type="EMBL" id="JANJYI010000005">
    <property type="protein sequence ID" value="KAK2648466.1"/>
    <property type="molecule type" value="Genomic_DNA"/>
</dbReference>
<protein>
    <submittedName>
        <fullName evidence="2">Uncharacterized protein</fullName>
    </submittedName>
</protein>
<proteinExistence type="predicted"/>
<organism evidence="2 3">
    <name type="scientific">Dipteronia dyeriana</name>
    <dbReference type="NCBI Taxonomy" id="168575"/>
    <lineage>
        <taxon>Eukaryota</taxon>
        <taxon>Viridiplantae</taxon>
        <taxon>Streptophyta</taxon>
        <taxon>Embryophyta</taxon>
        <taxon>Tracheophyta</taxon>
        <taxon>Spermatophyta</taxon>
        <taxon>Magnoliopsida</taxon>
        <taxon>eudicotyledons</taxon>
        <taxon>Gunneridae</taxon>
        <taxon>Pentapetalae</taxon>
        <taxon>rosids</taxon>
        <taxon>malvids</taxon>
        <taxon>Sapindales</taxon>
        <taxon>Sapindaceae</taxon>
        <taxon>Hippocastanoideae</taxon>
        <taxon>Acereae</taxon>
        <taxon>Dipteronia</taxon>
    </lineage>
</organism>
<comment type="caution">
    <text evidence="2">The sequence shown here is derived from an EMBL/GenBank/DDBJ whole genome shotgun (WGS) entry which is preliminary data.</text>
</comment>
<feature type="region of interest" description="Disordered" evidence="1">
    <location>
        <begin position="64"/>
        <end position="94"/>
    </location>
</feature>
<evidence type="ECO:0000313" key="3">
    <source>
        <dbReference type="Proteomes" id="UP001280121"/>
    </source>
</evidence>
<evidence type="ECO:0000313" key="2">
    <source>
        <dbReference type="EMBL" id="KAK2648466.1"/>
    </source>
</evidence>
<name>A0AAD9WZ04_9ROSI</name>
<dbReference type="AlphaFoldDB" id="A0AAD9WZ04"/>
<keyword evidence="3" id="KW-1185">Reference proteome</keyword>
<dbReference type="Proteomes" id="UP001280121">
    <property type="component" value="Unassembled WGS sequence"/>
</dbReference>